<feature type="domain" description="HTH gntR-type" evidence="4">
    <location>
        <begin position="3"/>
        <end position="71"/>
    </location>
</feature>
<dbReference type="RefSeq" id="WP_207109281.1">
    <property type="nucleotide sequence ID" value="NZ_JAFLVR010000035.1"/>
</dbReference>
<accession>A0ABS3HJ64</accession>
<dbReference type="Gene3D" id="3.40.1410.10">
    <property type="entry name" value="Chorismate lyase-like"/>
    <property type="match status" value="1"/>
</dbReference>
<dbReference type="PRINTS" id="PR00035">
    <property type="entry name" value="HTHGNTR"/>
</dbReference>
<evidence type="ECO:0000313" key="6">
    <source>
        <dbReference type="Proteomes" id="UP000664495"/>
    </source>
</evidence>
<dbReference type="Pfam" id="PF07702">
    <property type="entry name" value="UTRA"/>
    <property type="match status" value="1"/>
</dbReference>
<sequence length="238" mass="27820">MGKFLYQEAKEEIIKLIQSGSFKPNEKIMTERELSSLLGFNRMTVKKAIASLVEDGVLFKKRGSGTFLLGDIASNRFEIGDEAPVSLSQGIMVKRMSSSSFVESFKLVYDLPDLMEIFDDYFEFFELIRVREANNEVVSIQRAYFPFRLFKDAHRYDFSQFSLYDYMEYKNKRPTKFSKRFFAKRVENDELLEKLGACSGEYVVCIEYLGYTDQNELVEYTQSFFDPEKVNLAIETKR</sequence>
<dbReference type="PANTHER" id="PTHR44846">
    <property type="entry name" value="MANNOSYL-D-GLYCERATE TRANSPORT/METABOLISM SYSTEM REPRESSOR MNGR-RELATED"/>
    <property type="match status" value="1"/>
</dbReference>
<dbReference type="Gene3D" id="1.10.10.10">
    <property type="entry name" value="Winged helix-like DNA-binding domain superfamily/Winged helix DNA-binding domain"/>
    <property type="match status" value="1"/>
</dbReference>
<reference evidence="5 6" key="1">
    <citation type="submission" date="2021-03" db="EMBL/GenBank/DDBJ databases">
        <title>Enterococcal diversity collection.</title>
        <authorList>
            <person name="Gilmore M.S."/>
            <person name="Schwartzman J."/>
            <person name="Van Tyne D."/>
            <person name="Martin M."/>
            <person name="Earl A.M."/>
            <person name="Manson A.L."/>
            <person name="Straub T."/>
            <person name="Salamzade R."/>
            <person name="Saavedra J."/>
            <person name="Lebreton F."/>
            <person name="Prichula J."/>
            <person name="Schaufler K."/>
            <person name="Gaca A."/>
            <person name="Sgardioli B."/>
            <person name="Wagenaar J."/>
            <person name="Strong T."/>
        </authorList>
    </citation>
    <scope>NUCLEOTIDE SEQUENCE [LARGE SCALE GENOMIC DNA]</scope>
    <source>
        <strain evidence="5 6">MJM16</strain>
    </source>
</reference>
<dbReference type="PANTHER" id="PTHR44846:SF1">
    <property type="entry name" value="MANNOSYL-D-GLYCERATE TRANSPORT_METABOLISM SYSTEM REPRESSOR MNGR-RELATED"/>
    <property type="match status" value="1"/>
</dbReference>
<organism evidence="5 6">
    <name type="scientific">Candidatus Enterococcus murrayae</name>
    <dbReference type="NCBI Taxonomy" id="2815321"/>
    <lineage>
        <taxon>Bacteria</taxon>
        <taxon>Bacillati</taxon>
        <taxon>Bacillota</taxon>
        <taxon>Bacilli</taxon>
        <taxon>Lactobacillales</taxon>
        <taxon>Enterococcaceae</taxon>
        <taxon>Enterococcus</taxon>
    </lineage>
</organism>
<name>A0ABS3HJ64_9ENTE</name>
<dbReference type="SMART" id="SM00866">
    <property type="entry name" value="UTRA"/>
    <property type="match status" value="1"/>
</dbReference>
<proteinExistence type="predicted"/>
<protein>
    <submittedName>
        <fullName evidence="5">GntR family transcriptional regulator</fullName>
    </submittedName>
</protein>
<evidence type="ECO:0000259" key="4">
    <source>
        <dbReference type="PROSITE" id="PS50949"/>
    </source>
</evidence>
<evidence type="ECO:0000256" key="1">
    <source>
        <dbReference type="ARBA" id="ARBA00023015"/>
    </source>
</evidence>
<dbReference type="InterPro" id="IPR011663">
    <property type="entry name" value="UTRA"/>
</dbReference>
<keyword evidence="3" id="KW-0804">Transcription</keyword>
<dbReference type="CDD" id="cd07377">
    <property type="entry name" value="WHTH_GntR"/>
    <property type="match status" value="1"/>
</dbReference>
<evidence type="ECO:0000256" key="3">
    <source>
        <dbReference type="ARBA" id="ARBA00023163"/>
    </source>
</evidence>
<dbReference type="SMART" id="SM00345">
    <property type="entry name" value="HTH_GNTR"/>
    <property type="match status" value="1"/>
</dbReference>
<evidence type="ECO:0000256" key="2">
    <source>
        <dbReference type="ARBA" id="ARBA00023125"/>
    </source>
</evidence>
<dbReference type="InterPro" id="IPR000524">
    <property type="entry name" value="Tscrpt_reg_HTH_GntR"/>
</dbReference>
<dbReference type="InterPro" id="IPR028978">
    <property type="entry name" value="Chorismate_lyase_/UTRA_dom_sf"/>
</dbReference>
<keyword evidence="2" id="KW-0238">DNA-binding</keyword>
<keyword evidence="6" id="KW-1185">Reference proteome</keyword>
<keyword evidence="1" id="KW-0805">Transcription regulation</keyword>
<dbReference type="EMBL" id="JAFLVR010000035">
    <property type="protein sequence ID" value="MBO0453511.1"/>
    <property type="molecule type" value="Genomic_DNA"/>
</dbReference>
<dbReference type="PROSITE" id="PS50949">
    <property type="entry name" value="HTH_GNTR"/>
    <property type="match status" value="1"/>
</dbReference>
<evidence type="ECO:0000313" key="5">
    <source>
        <dbReference type="EMBL" id="MBO0453511.1"/>
    </source>
</evidence>
<comment type="caution">
    <text evidence="5">The sequence shown here is derived from an EMBL/GenBank/DDBJ whole genome shotgun (WGS) entry which is preliminary data.</text>
</comment>
<dbReference type="SUPFAM" id="SSF46785">
    <property type="entry name" value="Winged helix' DNA-binding domain"/>
    <property type="match status" value="1"/>
</dbReference>
<dbReference type="Pfam" id="PF00392">
    <property type="entry name" value="GntR"/>
    <property type="match status" value="1"/>
</dbReference>
<dbReference type="InterPro" id="IPR036390">
    <property type="entry name" value="WH_DNA-bd_sf"/>
</dbReference>
<dbReference type="SUPFAM" id="SSF64288">
    <property type="entry name" value="Chorismate lyase-like"/>
    <property type="match status" value="1"/>
</dbReference>
<dbReference type="Proteomes" id="UP000664495">
    <property type="component" value="Unassembled WGS sequence"/>
</dbReference>
<gene>
    <name evidence="5" type="ORF">JZO85_14695</name>
</gene>
<dbReference type="InterPro" id="IPR036388">
    <property type="entry name" value="WH-like_DNA-bd_sf"/>
</dbReference>
<dbReference type="InterPro" id="IPR050679">
    <property type="entry name" value="Bact_HTH_transcr_reg"/>
</dbReference>